<dbReference type="InterPro" id="IPR036188">
    <property type="entry name" value="FAD/NAD-bd_sf"/>
</dbReference>
<gene>
    <name evidence="2" type="ORF">FHR82_004673</name>
</gene>
<keyword evidence="3" id="KW-1185">Reference proteome</keyword>
<dbReference type="Pfam" id="PF01266">
    <property type="entry name" value="DAO"/>
    <property type="match status" value="1"/>
</dbReference>
<protein>
    <submittedName>
        <fullName evidence="2">2-polyprenyl-6-methoxyphenol hydroxylase-like FAD-dependent oxidoreductase</fullName>
    </submittedName>
</protein>
<dbReference type="Proteomes" id="UP000520767">
    <property type="component" value="Unassembled WGS sequence"/>
</dbReference>
<accession>A0A7W7Q7D8</accession>
<dbReference type="RefSeq" id="WP_184812581.1">
    <property type="nucleotide sequence ID" value="NZ_JACHJQ010000005.1"/>
</dbReference>
<dbReference type="SUPFAM" id="SSF51905">
    <property type="entry name" value="FAD/NAD(P)-binding domain"/>
    <property type="match status" value="1"/>
</dbReference>
<name>A0A7W7Q7D8_9PSEU</name>
<dbReference type="EMBL" id="JACHJQ010000005">
    <property type="protein sequence ID" value="MBB4908420.1"/>
    <property type="molecule type" value="Genomic_DNA"/>
</dbReference>
<evidence type="ECO:0000259" key="1">
    <source>
        <dbReference type="Pfam" id="PF01266"/>
    </source>
</evidence>
<feature type="domain" description="FAD dependent oxidoreductase" evidence="1">
    <location>
        <begin position="5"/>
        <end position="49"/>
    </location>
</feature>
<dbReference type="PANTHER" id="PTHR43422:SF3">
    <property type="entry name" value="THIAMINE THIAZOLE SYNTHASE"/>
    <property type="match status" value="1"/>
</dbReference>
<dbReference type="PRINTS" id="PR00420">
    <property type="entry name" value="RNGMNOXGNASE"/>
</dbReference>
<dbReference type="AlphaFoldDB" id="A0A7W7Q7D8"/>
<dbReference type="PANTHER" id="PTHR43422">
    <property type="entry name" value="THIAMINE THIAZOLE SYNTHASE"/>
    <property type="match status" value="1"/>
</dbReference>
<comment type="caution">
    <text evidence="2">The sequence shown here is derived from an EMBL/GenBank/DDBJ whole genome shotgun (WGS) entry which is preliminary data.</text>
</comment>
<sequence>MSDVVAVAGGGVAGLAAALALAGAGHRVVVLERGVAPPDGPPGEAGQIWRRPTAPSFPHAHTLTSLGVSVLLDRAPEVVAAALDAGAVMVDLTRAKPPERAGAAETRQGDAALLALACRRPTLETVLYRVVRDLPGVEIRHDVRVDGVTLVADRVTGVVTDRGERIAAGLVVDASGRRALGRSWLAGHGITMRPDVHSPSNMRGFSRFYRRLGQTATLNRGNAEGVLGDHYAAVLHPGDNGTFSIALETLAEDRTMRVLRDPAAFTAVAKATPGVADWLGPGMSEPITEVRAITCPPNALRTLAVAPPVTGLVPVGDAAATTNPLYGRGMSLAFAHAFRLGDLLAAGDVGRAATGGLAADLVLPWFRLAVADDEERIGHWRAALHGWAPPPRPPRLTMRTIARVAGRDADVWRGLVRVLMGLSQPDSVLADPVFADRVYRLLADEAAPSAMPTRADLLAAVAS</sequence>
<evidence type="ECO:0000313" key="3">
    <source>
        <dbReference type="Proteomes" id="UP000520767"/>
    </source>
</evidence>
<reference evidence="2 3" key="1">
    <citation type="submission" date="2020-08" db="EMBL/GenBank/DDBJ databases">
        <title>Genomic Encyclopedia of Type Strains, Phase III (KMG-III): the genomes of soil and plant-associated and newly described type strains.</title>
        <authorList>
            <person name="Whitman W."/>
        </authorList>
    </citation>
    <scope>NUCLEOTIDE SEQUENCE [LARGE SCALE GENOMIC DNA]</scope>
    <source>
        <strain evidence="2 3">CECT 8960</strain>
    </source>
</reference>
<organism evidence="2 3">
    <name type="scientific">Actinophytocola algeriensis</name>
    <dbReference type="NCBI Taxonomy" id="1768010"/>
    <lineage>
        <taxon>Bacteria</taxon>
        <taxon>Bacillati</taxon>
        <taxon>Actinomycetota</taxon>
        <taxon>Actinomycetes</taxon>
        <taxon>Pseudonocardiales</taxon>
        <taxon>Pseudonocardiaceae</taxon>
    </lineage>
</organism>
<proteinExistence type="predicted"/>
<evidence type="ECO:0000313" key="2">
    <source>
        <dbReference type="EMBL" id="MBB4908420.1"/>
    </source>
</evidence>
<dbReference type="Gene3D" id="3.50.50.60">
    <property type="entry name" value="FAD/NAD(P)-binding domain"/>
    <property type="match status" value="1"/>
</dbReference>
<dbReference type="InterPro" id="IPR006076">
    <property type="entry name" value="FAD-dep_OxRdtase"/>
</dbReference>